<accession>A0A5P2QQ08</accession>
<proteinExistence type="predicted"/>
<organism evidence="1 2">
    <name type="scientific">Paracoccus yeei</name>
    <dbReference type="NCBI Taxonomy" id="147645"/>
    <lineage>
        <taxon>Bacteria</taxon>
        <taxon>Pseudomonadati</taxon>
        <taxon>Pseudomonadota</taxon>
        <taxon>Alphaproteobacteria</taxon>
        <taxon>Rhodobacterales</taxon>
        <taxon>Paracoccaceae</taxon>
        <taxon>Paracoccus</taxon>
    </lineage>
</organism>
<name>A0A5P2QQ08_9RHOB</name>
<reference evidence="1 2" key="1">
    <citation type="submission" date="2019-09" db="EMBL/GenBank/DDBJ databases">
        <title>FDA dAtabase for Regulatory Grade micrObial Sequences (FDA-ARGOS): Supporting development and validation of Infectious Disease Dx tests.</title>
        <authorList>
            <person name="Sciortino C."/>
            <person name="Tallon L."/>
            <person name="Sadzewicz L."/>
            <person name="Vavikolanu K."/>
            <person name="Mehta A."/>
            <person name="Aluvathingal J."/>
            <person name="Nadendla S."/>
            <person name="Nandy P."/>
            <person name="Geyer C."/>
            <person name="Yan Y."/>
            <person name="Sichtig H."/>
        </authorList>
    </citation>
    <scope>NUCLEOTIDE SEQUENCE [LARGE SCALE GENOMIC DNA]</scope>
    <source>
        <strain evidence="1 2">FDAARGOS_643</strain>
    </source>
</reference>
<sequence length="108" mass="11371">MPPGSSAKAPEWGFFIQPFWGDYGQHSQSEAPKDICAQKKPWDRRAGGRGARAAAALVLGPGLFHSGGGDGPTITVKRAGRPGRTRIVSWPGSIFSPQASWKSSGPSP</sequence>
<protein>
    <submittedName>
        <fullName evidence="1">Uncharacterized protein</fullName>
    </submittedName>
</protein>
<dbReference type="Proteomes" id="UP000324507">
    <property type="component" value="Chromosome"/>
</dbReference>
<gene>
    <name evidence="1" type="ORF">FOB51_06675</name>
</gene>
<dbReference type="AlphaFoldDB" id="A0A5P2QQ08"/>
<evidence type="ECO:0000313" key="2">
    <source>
        <dbReference type="Proteomes" id="UP000324507"/>
    </source>
</evidence>
<evidence type="ECO:0000313" key="1">
    <source>
        <dbReference type="EMBL" id="QEU07713.1"/>
    </source>
</evidence>
<dbReference type="EMBL" id="CP044081">
    <property type="protein sequence ID" value="QEU07713.1"/>
    <property type="molecule type" value="Genomic_DNA"/>
</dbReference>